<comment type="similarity">
    <text evidence="1">Belongs to the universal stress protein A family.</text>
</comment>
<dbReference type="CDD" id="cd00293">
    <property type="entry name" value="USP-like"/>
    <property type="match status" value="2"/>
</dbReference>
<dbReference type="InterPro" id="IPR006015">
    <property type="entry name" value="Universal_stress_UspA"/>
</dbReference>
<dbReference type="AlphaFoldDB" id="A0AAF0T3E4"/>
<geneLocation type="plasmid" evidence="3 4">
    <name>unnamed1</name>
</geneLocation>
<name>A0AAF0T3E4_9EURY</name>
<dbReference type="Pfam" id="PF00582">
    <property type="entry name" value="Usp"/>
    <property type="match status" value="2"/>
</dbReference>
<keyword evidence="4" id="KW-1185">Reference proteome</keyword>
<evidence type="ECO:0000256" key="1">
    <source>
        <dbReference type="ARBA" id="ARBA00008791"/>
    </source>
</evidence>
<organism evidence="3 4">
    <name type="scientific">Natrinema thermotolerans</name>
    <dbReference type="NCBI Taxonomy" id="121872"/>
    <lineage>
        <taxon>Archaea</taxon>
        <taxon>Methanobacteriati</taxon>
        <taxon>Methanobacteriota</taxon>
        <taxon>Stenosarchaea group</taxon>
        <taxon>Halobacteria</taxon>
        <taxon>Halobacteriales</taxon>
        <taxon>Natrialbaceae</taxon>
        <taxon>Natrinema</taxon>
    </lineage>
</organism>
<dbReference type="PRINTS" id="PR01438">
    <property type="entry name" value="UNVRSLSTRESS"/>
</dbReference>
<dbReference type="Proteomes" id="UP001224926">
    <property type="component" value="Plasmid unnamed1"/>
</dbReference>
<dbReference type="RefSeq" id="WP_084158395.1">
    <property type="nucleotide sequence ID" value="NZ_CP101874.1"/>
</dbReference>
<protein>
    <submittedName>
        <fullName evidence="3">Universal stress protein</fullName>
    </submittedName>
</protein>
<dbReference type="PANTHER" id="PTHR46268:SF6">
    <property type="entry name" value="UNIVERSAL STRESS PROTEIN UP12"/>
    <property type="match status" value="1"/>
</dbReference>
<dbReference type="EMBL" id="CP101874">
    <property type="protein sequence ID" value="WMT10275.1"/>
    <property type="molecule type" value="Genomic_DNA"/>
</dbReference>
<evidence type="ECO:0000313" key="3">
    <source>
        <dbReference type="EMBL" id="WMT10275.1"/>
    </source>
</evidence>
<dbReference type="GeneID" id="39860124"/>
<dbReference type="SUPFAM" id="SSF52402">
    <property type="entry name" value="Adenine nucleotide alpha hydrolases-like"/>
    <property type="match status" value="2"/>
</dbReference>
<dbReference type="InterPro" id="IPR006016">
    <property type="entry name" value="UspA"/>
</dbReference>
<dbReference type="PANTHER" id="PTHR46268">
    <property type="entry name" value="STRESS RESPONSE PROTEIN NHAX"/>
    <property type="match status" value="1"/>
</dbReference>
<feature type="domain" description="UspA" evidence="2">
    <location>
        <begin position="1"/>
        <end position="134"/>
    </location>
</feature>
<keyword evidence="3" id="KW-0614">Plasmid</keyword>
<evidence type="ECO:0000259" key="2">
    <source>
        <dbReference type="Pfam" id="PF00582"/>
    </source>
</evidence>
<accession>A0AAF0T3E4</accession>
<feature type="domain" description="UspA" evidence="2">
    <location>
        <begin position="146"/>
        <end position="277"/>
    </location>
</feature>
<gene>
    <name evidence="3" type="ORF">NP511_22500</name>
</gene>
<sequence>MYDDVLLATDGSDTASKAVMQGFEIAAKFNASVHILCIGAHAEQANGETSVIDAADSAETIIQTAKQKGRDFDVGVQLAVRTGRPHQEILTYADQQGIDLLVLGTQGRTGLRKLVLGSVATSVVREATQPVLTVSKNVTNVRSTFHEFLIPTSGRPGTAAAITHGIELSAAYSARVHAVYVVDDTISRAPAYLDTVREFGREATNAVAVQSASTGVGTMRQILRGDPATKIQEYIGSHGVDLVVMGTERRTGVDRLVLGSVTERVLASAPVPVLTVRAHET</sequence>
<evidence type="ECO:0000313" key="4">
    <source>
        <dbReference type="Proteomes" id="UP001224926"/>
    </source>
</evidence>
<proteinExistence type="inferred from homology"/>
<reference evidence="3 4" key="1">
    <citation type="submission" date="2022-07" db="EMBL/GenBank/DDBJ databases">
        <title>Two temperate virus in Haloterrigena jeotgali A29.</title>
        <authorList>
            <person name="Deng X."/>
        </authorList>
    </citation>
    <scope>NUCLEOTIDE SEQUENCE [LARGE SCALE GENOMIC DNA]</scope>
    <source>
        <strain evidence="3 4">A29</strain>
        <plasmid evidence="3 4">unnamed1</plasmid>
    </source>
</reference>
<dbReference type="InterPro" id="IPR014729">
    <property type="entry name" value="Rossmann-like_a/b/a_fold"/>
</dbReference>
<dbReference type="Gene3D" id="3.40.50.620">
    <property type="entry name" value="HUPs"/>
    <property type="match status" value="2"/>
</dbReference>